<evidence type="ECO:0000256" key="3">
    <source>
        <dbReference type="ARBA" id="ARBA00023034"/>
    </source>
</evidence>
<sequence length="812" mass="91421">MASTQQSTLQEDDAYIDYDTFLAEDFDANVYAHNVINESDNGDKTEIATSLSKLSFNIDSLSKQIRGQINLNYESLLDQVTGIKELDIVLTTVQENITALNGSLSRLSLKIRTPYEQLQNYSTQLKNLQTACDLLRQLHRFIVLCRRLTVQYPLPKAGEDDSATSIVADRDIASAATTIYKLGLIMDESDFDGIDIVTNDLSMIQLCRERLIQEGDHLLQEGIDTHSQTKMAAGLQIFYNMKMMVPKVETLTNGMLDDLNGSIKHVVDMQSLQKKVKETTSSPGPAGRRANNEPTQSPLANALWSRMDDLMQVMSDNCIKIYNLEKVLELKKDSYTHISYLDEIVKILDTSSLVSHFWRILSATFEKELKGATKASTFLQNTFVGDYPKLLRLLHGFFSRVALHKGSSISDYSQSPEYIIMLRSFSTFENGYLARSLTRIQESVNAAFPSFGGLARTAPTRANVLAVTRTIEKELEAASFEHHLLQSVAKNVVKSLNMFAVKSEGLVVTSIQSIYSATPNNNITAYLNMNIELANVLYHMYQSVWKILEEYSEKTVDIIKQGAEDCRQLMLSIGQKLVGAMQSDTTRVLLKIHQEDFSGQMRRNYTHDDDDESSSQYTKELAKHVRYYHTYILSRLSCGTEPKSWAKQIGKHILKVFVFQASLVRPLSEAGKLKLAGDMAEIEFTVSQITNEYGARIEDIGTEYKALRAFRPLLFLDSAQLTASHHTAGLPPITLVHHLVVRSQATAHPLTLPHVIYDLSRADYMEWMNAQSPKESLQLALDAITRGSKMPDSELQDISEYRFILAIVEQTE</sequence>
<feature type="region of interest" description="Disordered" evidence="5">
    <location>
        <begin position="274"/>
        <end position="297"/>
    </location>
</feature>
<evidence type="ECO:0000256" key="2">
    <source>
        <dbReference type="ARBA" id="ARBA00020974"/>
    </source>
</evidence>
<dbReference type="Proteomes" id="UP000193560">
    <property type="component" value="Unassembled WGS sequence"/>
</dbReference>
<dbReference type="OrthoDB" id="18786at2759"/>
<feature type="domain" description="Conserved oligomeric Golgi complex subunit 5 helical" evidence="7">
    <location>
        <begin position="192"/>
        <end position="398"/>
    </location>
</feature>
<organism evidence="8 9">
    <name type="scientific">Absidia repens</name>
    <dbReference type="NCBI Taxonomy" id="90262"/>
    <lineage>
        <taxon>Eukaryota</taxon>
        <taxon>Fungi</taxon>
        <taxon>Fungi incertae sedis</taxon>
        <taxon>Mucoromycota</taxon>
        <taxon>Mucoromycotina</taxon>
        <taxon>Mucoromycetes</taxon>
        <taxon>Mucorales</taxon>
        <taxon>Cunninghamellaceae</taxon>
        <taxon>Absidia</taxon>
    </lineage>
</organism>
<comment type="caution">
    <text evidence="8">The sequence shown here is derived from an EMBL/GenBank/DDBJ whole genome shotgun (WGS) entry which is preliminary data.</text>
</comment>
<dbReference type="EMBL" id="MCGE01000007">
    <property type="protein sequence ID" value="ORZ19511.1"/>
    <property type="molecule type" value="Genomic_DNA"/>
</dbReference>
<dbReference type="GO" id="GO:0017119">
    <property type="term" value="C:Golgi transport complex"/>
    <property type="evidence" value="ECO:0007669"/>
    <property type="project" value="InterPro"/>
</dbReference>
<keyword evidence="3" id="KW-0333">Golgi apparatus</keyword>
<feature type="domain" description="Conserved oligomeric Golgi complex subunit 5 N-terminal" evidence="6">
    <location>
        <begin position="20"/>
        <end position="148"/>
    </location>
</feature>
<dbReference type="PANTHER" id="PTHR13228:SF3">
    <property type="entry name" value="CONSERVED OLIGOMERIC GOLGI COMPLEX SUBUNIT 5"/>
    <property type="match status" value="1"/>
</dbReference>
<dbReference type="Pfam" id="PF10392">
    <property type="entry name" value="COG5_N"/>
    <property type="match status" value="1"/>
</dbReference>
<dbReference type="STRING" id="90262.A0A1X2IPR8"/>
<evidence type="ECO:0000256" key="1">
    <source>
        <dbReference type="ARBA" id="ARBA00004395"/>
    </source>
</evidence>
<keyword evidence="4" id="KW-0472">Membrane</keyword>
<evidence type="ECO:0000256" key="4">
    <source>
        <dbReference type="ARBA" id="ARBA00023136"/>
    </source>
</evidence>
<dbReference type="AlphaFoldDB" id="A0A1X2IPR8"/>
<accession>A0A1X2IPR8</accession>
<name>A0A1X2IPR8_9FUNG</name>
<protein>
    <recommendedName>
        <fullName evidence="2">Conserved oligomeric Golgi complex subunit 5</fullName>
    </recommendedName>
</protein>
<evidence type="ECO:0000259" key="6">
    <source>
        <dbReference type="Pfam" id="PF10392"/>
    </source>
</evidence>
<dbReference type="GO" id="GO:0000139">
    <property type="term" value="C:Golgi membrane"/>
    <property type="evidence" value="ECO:0007669"/>
    <property type="project" value="UniProtKB-SubCell"/>
</dbReference>
<comment type="subcellular location">
    <subcellularLocation>
        <location evidence="1">Golgi apparatus membrane</location>
        <topology evidence="1">Peripheral membrane protein</topology>
    </subcellularLocation>
</comment>
<dbReference type="InterPro" id="IPR048485">
    <property type="entry name" value="COG5_helical"/>
</dbReference>
<gene>
    <name evidence="8" type="ORF">BCR42DRAFT_409922</name>
</gene>
<evidence type="ECO:0000256" key="5">
    <source>
        <dbReference type="SAM" id="MobiDB-lite"/>
    </source>
</evidence>
<dbReference type="InterPro" id="IPR019465">
    <property type="entry name" value="Cog5"/>
</dbReference>
<dbReference type="GO" id="GO:0006891">
    <property type="term" value="P:intra-Golgi vesicle-mediated transport"/>
    <property type="evidence" value="ECO:0007669"/>
    <property type="project" value="InterPro"/>
</dbReference>
<evidence type="ECO:0000313" key="9">
    <source>
        <dbReference type="Proteomes" id="UP000193560"/>
    </source>
</evidence>
<keyword evidence="9" id="KW-1185">Reference proteome</keyword>
<proteinExistence type="predicted"/>
<dbReference type="Pfam" id="PF20649">
    <property type="entry name" value="COG5_C"/>
    <property type="match status" value="1"/>
</dbReference>
<evidence type="ECO:0000259" key="7">
    <source>
        <dbReference type="Pfam" id="PF20649"/>
    </source>
</evidence>
<dbReference type="PANTHER" id="PTHR13228">
    <property type="entry name" value="CONSERVED OLIGOMERIC GOLGI COMPLEX COMPONENT 5"/>
    <property type="match status" value="1"/>
</dbReference>
<dbReference type="InterPro" id="IPR049176">
    <property type="entry name" value="COG5_N"/>
</dbReference>
<evidence type="ECO:0000313" key="8">
    <source>
        <dbReference type="EMBL" id="ORZ19511.1"/>
    </source>
</evidence>
<reference evidence="8 9" key="1">
    <citation type="submission" date="2016-07" db="EMBL/GenBank/DDBJ databases">
        <title>Pervasive Adenine N6-methylation of Active Genes in Fungi.</title>
        <authorList>
            <consortium name="DOE Joint Genome Institute"/>
            <person name="Mondo S.J."/>
            <person name="Dannebaum R.O."/>
            <person name="Kuo R.C."/>
            <person name="Labutti K."/>
            <person name="Haridas S."/>
            <person name="Kuo A."/>
            <person name="Salamov A."/>
            <person name="Ahrendt S.R."/>
            <person name="Lipzen A."/>
            <person name="Sullivan W."/>
            <person name="Andreopoulos W.B."/>
            <person name="Clum A."/>
            <person name="Lindquist E."/>
            <person name="Daum C."/>
            <person name="Ramamoorthy G.K."/>
            <person name="Gryganskyi A."/>
            <person name="Culley D."/>
            <person name="Magnuson J.K."/>
            <person name="James T.Y."/>
            <person name="O'Malley M.A."/>
            <person name="Stajich J.E."/>
            <person name="Spatafora J.W."/>
            <person name="Visel A."/>
            <person name="Grigoriev I.V."/>
        </authorList>
    </citation>
    <scope>NUCLEOTIDE SEQUENCE [LARGE SCALE GENOMIC DNA]</scope>
    <source>
        <strain evidence="8 9">NRRL 1336</strain>
    </source>
</reference>